<dbReference type="InterPro" id="IPR032466">
    <property type="entry name" value="Metal_Hydrolase"/>
</dbReference>
<keyword evidence="4" id="KW-1185">Reference proteome</keyword>
<evidence type="ECO:0000256" key="2">
    <source>
        <dbReference type="SAM" id="MobiDB-lite"/>
    </source>
</evidence>
<comment type="caution">
    <text evidence="3">The sequence shown here is derived from an EMBL/GenBank/DDBJ whole genome shotgun (WGS) entry which is preliminary data.</text>
</comment>
<sequence>MSTKSGDTGIFTAKSKTPSPKIHPLPCSDPIGKPLACSDPQQKGSDIDKVSQWLNTQSGEEEGGSPTEPTRQVKSQAEQTEELKKVAPWAKDFIRRSFTYKYRFVDTHCNVDDLVEGLNRDTQFNAELQSLPDNYEGFIAVFSNPTTFSSQSPADQLLKAVLREEGIWIVLGCPPKHANRFRKPHLVGLKQALATKHVVGVGPCGLDYTVGVGPDVQKVIFKVQLEMAVELKLPLVIQCQNADDDCLAMLQQHVPKLQKIHLQGFTGGKSLASRWMASFPNVYFGLTSSIVDRTAPACVKDMVRAVPLERILLESGTVVPENFRKHVATTHFGFALFTAKAIGELRRVSTDEVFKTCRENTRLFYGV</sequence>
<reference evidence="3 4" key="1">
    <citation type="submission" date="2024-04" db="EMBL/GenBank/DDBJ databases">
        <authorList>
            <consortium name="Genoscope - CEA"/>
            <person name="William W."/>
        </authorList>
    </citation>
    <scope>NUCLEOTIDE SEQUENCE [LARGE SCALE GENOMIC DNA]</scope>
</reference>
<evidence type="ECO:0000256" key="1">
    <source>
        <dbReference type="ARBA" id="ARBA00009275"/>
    </source>
</evidence>
<evidence type="ECO:0000313" key="3">
    <source>
        <dbReference type="EMBL" id="CAL1533197.1"/>
    </source>
</evidence>
<protein>
    <submittedName>
        <fullName evidence="3">Uncharacterized protein</fullName>
    </submittedName>
</protein>
<name>A0AAV2HGX7_LYMST</name>
<dbReference type="Proteomes" id="UP001497497">
    <property type="component" value="Unassembled WGS sequence"/>
</dbReference>
<feature type="region of interest" description="Disordered" evidence="2">
    <location>
        <begin position="1"/>
        <end position="81"/>
    </location>
</feature>
<comment type="similarity">
    <text evidence="1">Belongs to the metallo-dependent hydrolases superfamily. TatD-type hydrolase family.</text>
</comment>
<proteinExistence type="inferred from homology"/>
<dbReference type="InterPro" id="IPR001130">
    <property type="entry name" value="TatD-like"/>
</dbReference>
<dbReference type="Gene3D" id="3.20.20.140">
    <property type="entry name" value="Metal-dependent hydrolases"/>
    <property type="match status" value="1"/>
</dbReference>
<dbReference type="SUPFAM" id="SSF51556">
    <property type="entry name" value="Metallo-dependent hydrolases"/>
    <property type="match status" value="1"/>
</dbReference>
<dbReference type="GO" id="GO:0016788">
    <property type="term" value="F:hydrolase activity, acting on ester bonds"/>
    <property type="evidence" value="ECO:0007669"/>
    <property type="project" value="InterPro"/>
</dbReference>
<gene>
    <name evidence="3" type="ORF">GSLYS_00007215001</name>
</gene>
<accession>A0AAV2HGX7</accession>
<organism evidence="3 4">
    <name type="scientific">Lymnaea stagnalis</name>
    <name type="common">Great pond snail</name>
    <name type="synonym">Helix stagnalis</name>
    <dbReference type="NCBI Taxonomy" id="6523"/>
    <lineage>
        <taxon>Eukaryota</taxon>
        <taxon>Metazoa</taxon>
        <taxon>Spiralia</taxon>
        <taxon>Lophotrochozoa</taxon>
        <taxon>Mollusca</taxon>
        <taxon>Gastropoda</taxon>
        <taxon>Heterobranchia</taxon>
        <taxon>Euthyneura</taxon>
        <taxon>Panpulmonata</taxon>
        <taxon>Hygrophila</taxon>
        <taxon>Lymnaeoidea</taxon>
        <taxon>Lymnaeidae</taxon>
        <taxon>Lymnaea</taxon>
    </lineage>
</organism>
<dbReference type="Pfam" id="PF01026">
    <property type="entry name" value="TatD_DNase"/>
    <property type="match status" value="1"/>
</dbReference>
<dbReference type="EMBL" id="CAXITT010000137">
    <property type="protein sequence ID" value="CAL1533197.1"/>
    <property type="molecule type" value="Genomic_DNA"/>
</dbReference>
<dbReference type="PANTHER" id="PTHR46363:SF1">
    <property type="entry name" value="DEOXYRIBONUCLEASE TATDN2-RELATED"/>
    <property type="match status" value="1"/>
</dbReference>
<dbReference type="AlphaFoldDB" id="A0AAV2HGX7"/>
<dbReference type="PANTHER" id="PTHR46363">
    <property type="entry name" value="DEOXYRIBONUCLEASE TATDN2-RELATED"/>
    <property type="match status" value="1"/>
</dbReference>
<evidence type="ECO:0000313" key="4">
    <source>
        <dbReference type="Proteomes" id="UP001497497"/>
    </source>
</evidence>